<dbReference type="PANTHER" id="PTHR32278:SF111">
    <property type="entry name" value="F-BOX PROTEIN PP2-B12-RELATED"/>
    <property type="match status" value="1"/>
</dbReference>
<dbReference type="Gene3D" id="1.20.1280.50">
    <property type="match status" value="1"/>
</dbReference>
<dbReference type="Pfam" id="PF14299">
    <property type="entry name" value="PP2"/>
    <property type="match status" value="1"/>
</dbReference>
<sequence length="320" mass="36515">MERLPVELLVHVISLTSPADAFRAAAVSRAFRTAADSDNVWSRFLPCDLPRFAKKELPRTLPSTKKGLFRRLADQPALLPGKFIRMQLDKATGAKCFALSVSTLQLTQFGRWDEWRLIHLDFDHNTRGKRFSRAANISYTRSSMEICGNIHSKMLSPNSRLKVCNWVVTLPKIAQFKHSMRLDRATGAKCYMLSARALNISKGENRSCWEWIDLCYDEIQGNTRFKVVSMGICFREAAQLRGVWSLEIRGKIHSRMLCRNSMYAAYMLFKLADGYTMMDFPFQEASISYGGTSSKRHVCFQAYMEDGDDGVPRKHILKSS</sequence>
<proteinExistence type="predicted"/>
<dbReference type="EnsemblPlants" id="EMT16411">
    <property type="protein sequence ID" value="EMT16411"/>
    <property type="gene ID" value="F775_33118"/>
</dbReference>
<dbReference type="InterPro" id="IPR025886">
    <property type="entry name" value="PP2-like"/>
</dbReference>
<protein>
    <submittedName>
        <fullName evidence="1">Uncharacterized protein</fullName>
    </submittedName>
</protein>
<dbReference type="SMART" id="SM00256">
    <property type="entry name" value="FBOX"/>
    <property type="match status" value="1"/>
</dbReference>
<dbReference type="CDD" id="cd22162">
    <property type="entry name" value="F-box_AtSKIP3-like"/>
    <property type="match status" value="1"/>
</dbReference>
<evidence type="ECO:0000313" key="1">
    <source>
        <dbReference type="EnsemblPlants" id="EMT16411"/>
    </source>
</evidence>
<dbReference type="ExpressionAtlas" id="R7W617">
    <property type="expression patterns" value="baseline"/>
</dbReference>
<dbReference type="Pfam" id="PF12937">
    <property type="entry name" value="F-box-like"/>
    <property type="match status" value="1"/>
</dbReference>
<dbReference type="InterPro" id="IPR001810">
    <property type="entry name" value="F-box_dom"/>
</dbReference>
<dbReference type="PROSITE" id="PS50181">
    <property type="entry name" value="FBOX"/>
    <property type="match status" value="1"/>
</dbReference>
<dbReference type="AlphaFoldDB" id="R7W617"/>
<dbReference type="PANTHER" id="PTHR32278">
    <property type="entry name" value="F-BOX DOMAIN-CONTAINING PROTEIN"/>
    <property type="match status" value="1"/>
</dbReference>
<reference evidence="1" key="1">
    <citation type="submission" date="2015-06" db="UniProtKB">
        <authorList>
            <consortium name="EnsemblPlants"/>
        </authorList>
    </citation>
    <scope>IDENTIFICATION</scope>
</reference>
<organism evidence="1">
    <name type="scientific">Aegilops tauschii</name>
    <name type="common">Tausch's goatgrass</name>
    <name type="synonym">Aegilops squarrosa</name>
    <dbReference type="NCBI Taxonomy" id="37682"/>
    <lineage>
        <taxon>Eukaryota</taxon>
        <taxon>Viridiplantae</taxon>
        <taxon>Streptophyta</taxon>
        <taxon>Embryophyta</taxon>
        <taxon>Tracheophyta</taxon>
        <taxon>Spermatophyta</taxon>
        <taxon>Magnoliopsida</taxon>
        <taxon>Liliopsida</taxon>
        <taxon>Poales</taxon>
        <taxon>Poaceae</taxon>
        <taxon>BOP clade</taxon>
        <taxon>Pooideae</taxon>
        <taxon>Triticodae</taxon>
        <taxon>Triticeae</taxon>
        <taxon>Triticinae</taxon>
        <taxon>Aegilops</taxon>
    </lineage>
</organism>
<name>R7W617_AEGTA</name>
<dbReference type="InterPro" id="IPR036047">
    <property type="entry name" value="F-box-like_dom_sf"/>
</dbReference>
<dbReference type="SUPFAM" id="SSF81383">
    <property type="entry name" value="F-box domain"/>
    <property type="match status" value="1"/>
</dbReference>
<accession>R7W617</accession>